<keyword evidence="3 6" id="KW-1133">Transmembrane helix</keyword>
<evidence type="ECO:0000313" key="8">
    <source>
        <dbReference type="EMBL" id="UNI24609.1"/>
    </source>
</evidence>
<reference evidence="8" key="1">
    <citation type="submission" date="2021-11" db="EMBL/GenBank/DDBJ databases">
        <title>Purpureocillium_takamizusanense_genome.</title>
        <authorList>
            <person name="Nguyen N.-H."/>
        </authorList>
    </citation>
    <scope>NUCLEOTIDE SEQUENCE</scope>
    <source>
        <strain evidence="8">PT3</strain>
    </source>
</reference>
<keyword evidence="7" id="KW-0732">Signal</keyword>
<gene>
    <name evidence="8" type="ORF">JDV02_010344</name>
</gene>
<keyword evidence="4 6" id="KW-0472">Membrane</keyword>
<feature type="compositionally biased region" description="Low complexity" evidence="5">
    <location>
        <begin position="149"/>
        <end position="173"/>
    </location>
</feature>
<keyword evidence="2 6" id="KW-0812">Transmembrane</keyword>
<feature type="signal peptide" evidence="7">
    <location>
        <begin position="1"/>
        <end position="21"/>
    </location>
</feature>
<dbReference type="InterPro" id="IPR051694">
    <property type="entry name" value="Immunoregulatory_rcpt-like"/>
</dbReference>
<dbReference type="AlphaFoldDB" id="A0A9Q8QNR9"/>
<accession>A0A9Q8QNR9</accession>
<organism evidence="8 9">
    <name type="scientific">Purpureocillium takamizusanense</name>
    <dbReference type="NCBI Taxonomy" id="2060973"/>
    <lineage>
        <taxon>Eukaryota</taxon>
        <taxon>Fungi</taxon>
        <taxon>Dikarya</taxon>
        <taxon>Ascomycota</taxon>
        <taxon>Pezizomycotina</taxon>
        <taxon>Sordariomycetes</taxon>
        <taxon>Hypocreomycetidae</taxon>
        <taxon>Hypocreales</taxon>
        <taxon>Ophiocordycipitaceae</taxon>
        <taxon>Purpureocillium</taxon>
    </lineage>
</organism>
<evidence type="ECO:0000256" key="5">
    <source>
        <dbReference type="SAM" id="MobiDB-lite"/>
    </source>
</evidence>
<evidence type="ECO:0000256" key="6">
    <source>
        <dbReference type="SAM" id="Phobius"/>
    </source>
</evidence>
<feature type="compositionally biased region" description="Polar residues" evidence="5">
    <location>
        <begin position="278"/>
        <end position="287"/>
    </location>
</feature>
<dbReference type="OrthoDB" id="5390143at2759"/>
<dbReference type="RefSeq" id="XP_047848090.1">
    <property type="nucleotide sequence ID" value="XM_047992077.1"/>
</dbReference>
<dbReference type="GeneID" id="72072288"/>
<evidence type="ECO:0000256" key="4">
    <source>
        <dbReference type="ARBA" id="ARBA00023136"/>
    </source>
</evidence>
<feature type="transmembrane region" description="Helical" evidence="6">
    <location>
        <begin position="189"/>
        <end position="213"/>
    </location>
</feature>
<sequence>MVTRPLLLVFLAAVLTGLVGTRRTAADFVHPPPFSSTADRYQDNPRYEWGKNITVEWKFTTPNETDLVLGLEFPRRIEHPDDATYRIIYRNLSEATTSMPWNVTLIGDEDLVPATFDAICYLVHVYAGTTLVKDQSAYFNVSLPRKAAPSPTTITTTAAVSTPTPTRSTAPSSTGGGGGSGSTTLSHGAAAGIGVGVTLAVLVVLGGLGFLLWRRWQRRRDATHETPGDLGSRDAEEGQKQQQQLLDTKAAGPEPQEMGGGGGWEKQNPLEISELDGGQSSFVHEKP</sequence>
<evidence type="ECO:0000256" key="3">
    <source>
        <dbReference type="ARBA" id="ARBA00022989"/>
    </source>
</evidence>
<dbReference type="PANTHER" id="PTHR15549">
    <property type="entry name" value="PAIRED IMMUNOGLOBULIN-LIKE TYPE 2 RECEPTOR"/>
    <property type="match status" value="1"/>
</dbReference>
<feature type="compositionally biased region" description="Basic and acidic residues" evidence="5">
    <location>
        <begin position="223"/>
        <end position="239"/>
    </location>
</feature>
<dbReference type="Proteomes" id="UP000829364">
    <property type="component" value="Chromosome 12"/>
</dbReference>
<feature type="region of interest" description="Disordered" evidence="5">
    <location>
        <begin position="223"/>
        <end position="287"/>
    </location>
</feature>
<evidence type="ECO:0000256" key="7">
    <source>
        <dbReference type="SAM" id="SignalP"/>
    </source>
</evidence>
<keyword evidence="9" id="KW-1185">Reference proteome</keyword>
<protein>
    <submittedName>
        <fullName evidence="8">Uncharacterized protein</fullName>
    </submittedName>
</protein>
<proteinExistence type="predicted"/>
<dbReference type="GO" id="GO:0071944">
    <property type="term" value="C:cell periphery"/>
    <property type="evidence" value="ECO:0007669"/>
    <property type="project" value="UniProtKB-ARBA"/>
</dbReference>
<dbReference type="EMBL" id="CP086365">
    <property type="protein sequence ID" value="UNI24609.1"/>
    <property type="molecule type" value="Genomic_DNA"/>
</dbReference>
<evidence type="ECO:0000256" key="2">
    <source>
        <dbReference type="ARBA" id="ARBA00022692"/>
    </source>
</evidence>
<comment type="subcellular location">
    <subcellularLocation>
        <location evidence="1">Membrane</location>
        <topology evidence="1">Single-pass membrane protein</topology>
    </subcellularLocation>
</comment>
<evidence type="ECO:0000313" key="9">
    <source>
        <dbReference type="Proteomes" id="UP000829364"/>
    </source>
</evidence>
<feature type="chain" id="PRO_5040137069" evidence="7">
    <location>
        <begin position="22"/>
        <end position="287"/>
    </location>
</feature>
<dbReference type="GO" id="GO:0016020">
    <property type="term" value="C:membrane"/>
    <property type="evidence" value="ECO:0007669"/>
    <property type="project" value="UniProtKB-SubCell"/>
</dbReference>
<feature type="region of interest" description="Disordered" evidence="5">
    <location>
        <begin position="149"/>
        <end position="183"/>
    </location>
</feature>
<evidence type="ECO:0000256" key="1">
    <source>
        <dbReference type="ARBA" id="ARBA00004167"/>
    </source>
</evidence>
<dbReference type="KEGG" id="ptkz:JDV02_010344"/>
<name>A0A9Q8QNR9_9HYPO</name>
<dbReference type="PANTHER" id="PTHR15549:SF26">
    <property type="entry name" value="AXIAL BUDDING PATTERN PROTEIN 2-RELATED"/>
    <property type="match status" value="1"/>
</dbReference>